<evidence type="ECO:0000256" key="9">
    <source>
        <dbReference type="ARBA" id="ARBA00023049"/>
    </source>
</evidence>
<keyword evidence="5 10" id="KW-0031">Aminopeptidase</keyword>
<evidence type="ECO:0000256" key="4">
    <source>
        <dbReference type="ARBA" id="ARBA00008236"/>
    </source>
</evidence>
<comment type="cofactor">
    <cofactor evidence="1">
        <name>Co(2+)</name>
        <dbReference type="ChEBI" id="CHEBI:48828"/>
    </cofactor>
</comment>
<comment type="similarity">
    <text evidence="4">Belongs to the peptidase M29 family.</text>
</comment>
<dbReference type="GO" id="GO:0004177">
    <property type="term" value="F:aminopeptidase activity"/>
    <property type="evidence" value="ECO:0007669"/>
    <property type="project" value="UniProtKB-KW"/>
</dbReference>
<accession>A0ABR6WXJ3</accession>
<proteinExistence type="inferred from homology"/>
<evidence type="ECO:0000256" key="6">
    <source>
        <dbReference type="ARBA" id="ARBA00022670"/>
    </source>
</evidence>
<evidence type="ECO:0000256" key="2">
    <source>
        <dbReference type="ARBA" id="ARBA00001946"/>
    </source>
</evidence>
<keyword evidence="8" id="KW-0378">Hydrolase</keyword>
<evidence type="ECO:0000256" key="5">
    <source>
        <dbReference type="ARBA" id="ARBA00022438"/>
    </source>
</evidence>
<evidence type="ECO:0000256" key="7">
    <source>
        <dbReference type="ARBA" id="ARBA00022723"/>
    </source>
</evidence>
<protein>
    <submittedName>
        <fullName evidence="10">Aminopeptidase</fullName>
    </submittedName>
</protein>
<dbReference type="InterPro" id="IPR035097">
    <property type="entry name" value="M29_N-terminal"/>
</dbReference>
<comment type="cofactor">
    <cofactor evidence="3">
        <name>Zn(2+)</name>
        <dbReference type="ChEBI" id="CHEBI:29105"/>
    </cofactor>
</comment>
<name>A0ABR6WXJ3_9FIRM</name>
<dbReference type="RefSeq" id="WP_186843202.1">
    <property type="nucleotide sequence ID" value="NZ_WJBC01000024.1"/>
</dbReference>
<keyword evidence="6" id="KW-0645">Protease</keyword>
<dbReference type="PANTHER" id="PTHR34448">
    <property type="entry name" value="AMINOPEPTIDASE"/>
    <property type="match status" value="1"/>
</dbReference>
<dbReference type="PRINTS" id="PR00919">
    <property type="entry name" value="THERMOPTASE"/>
</dbReference>
<dbReference type="InterPro" id="IPR000787">
    <property type="entry name" value="Peptidase_M29"/>
</dbReference>
<evidence type="ECO:0000313" key="10">
    <source>
        <dbReference type="EMBL" id="MBC3805314.1"/>
    </source>
</evidence>
<keyword evidence="7" id="KW-0479">Metal-binding</keyword>
<keyword evidence="11" id="KW-1185">Reference proteome</keyword>
<comment type="caution">
    <text evidence="10">The sequence shown here is derived from an EMBL/GenBank/DDBJ whole genome shotgun (WGS) entry which is preliminary data.</text>
</comment>
<organism evidence="10 11">
    <name type="scientific">Acetobacterium fimetarium</name>
    <dbReference type="NCBI Taxonomy" id="52691"/>
    <lineage>
        <taxon>Bacteria</taxon>
        <taxon>Bacillati</taxon>
        <taxon>Bacillota</taxon>
        <taxon>Clostridia</taxon>
        <taxon>Eubacteriales</taxon>
        <taxon>Eubacteriaceae</taxon>
        <taxon>Acetobacterium</taxon>
    </lineage>
</organism>
<dbReference type="PANTHER" id="PTHR34448:SF3">
    <property type="entry name" value="AMINOPEPTIDASE AMPS"/>
    <property type="match status" value="1"/>
</dbReference>
<dbReference type="EMBL" id="WJBC01000024">
    <property type="protein sequence ID" value="MBC3805314.1"/>
    <property type="molecule type" value="Genomic_DNA"/>
</dbReference>
<comment type="cofactor">
    <cofactor evidence="2">
        <name>Mg(2+)</name>
        <dbReference type="ChEBI" id="CHEBI:18420"/>
    </cofactor>
</comment>
<dbReference type="Gene3D" id="3.40.1830.10">
    <property type="entry name" value="Thermophilic metalloprotease (M29)"/>
    <property type="match status" value="1"/>
</dbReference>
<sequence>MNHNEKLQEYARLIVKTGANVQKDQYVVLNCGIENVSFGRMVVEEAYKAGARDVIVFWNDVRTSRIRFDYAAMAELENIPEWRAESRNYYAREKAAFIAVTGSDPEAFLGVDSEKLKTSSRAADTAFKTYYKMMMASEMQWCVAAVPEEKWAQKVFPDLDRDAAMEKLWQAIFESVRIGREDAVKAWEKHNALLTEKCKMLNDYHFKKLRYRNSIGTDFVIGLQQDHIWEGGSEFTPDRTPFFANMPTEEIYTAPDCNYAQGTVAASMPLCHQGNLIENFSVTFHDGKVTDFKAEKGYDILKMIIEMDEGSGRLGEVALVPYDSPISNMGILFYDTLFDENAACHLAFGECYPTTIRNGGSMSKEELKAAGANQSMTHVDFMIGTKDLEITGIRADGTEICIFRNGNWA</sequence>
<dbReference type="SUPFAM" id="SSF144052">
    <property type="entry name" value="Thermophilic metalloprotease-like"/>
    <property type="match status" value="1"/>
</dbReference>
<keyword evidence="9" id="KW-0482">Metalloprotease</keyword>
<evidence type="ECO:0000256" key="8">
    <source>
        <dbReference type="ARBA" id="ARBA00022801"/>
    </source>
</evidence>
<evidence type="ECO:0000313" key="11">
    <source>
        <dbReference type="Proteomes" id="UP000603234"/>
    </source>
</evidence>
<evidence type="ECO:0000256" key="1">
    <source>
        <dbReference type="ARBA" id="ARBA00001941"/>
    </source>
</evidence>
<gene>
    <name evidence="10" type="ORF">GH808_12895</name>
</gene>
<evidence type="ECO:0000256" key="3">
    <source>
        <dbReference type="ARBA" id="ARBA00001947"/>
    </source>
</evidence>
<dbReference type="Pfam" id="PF02073">
    <property type="entry name" value="Peptidase_M29"/>
    <property type="match status" value="1"/>
</dbReference>
<dbReference type="Proteomes" id="UP000603234">
    <property type="component" value="Unassembled WGS sequence"/>
</dbReference>
<reference evidence="10 11" key="1">
    <citation type="journal article" date="2020" name="mSystems">
        <title>Defining Genomic and Predicted Metabolic Features of the Acetobacterium Genus.</title>
        <authorList>
            <person name="Ross D.E."/>
            <person name="Marshall C.W."/>
            <person name="Gulliver D."/>
            <person name="May H.D."/>
            <person name="Norman R.S."/>
        </authorList>
    </citation>
    <scope>NUCLEOTIDE SEQUENCE [LARGE SCALE GENOMIC DNA]</scope>
    <source>
        <strain evidence="10 11">DSM 8238</strain>
    </source>
</reference>
<dbReference type="InterPro" id="IPR052170">
    <property type="entry name" value="M29_Exopeptidase"/>
</dbReference>